<evidence type="ECO:0000256" key="2">
    <source>
        <dbReference type="ARBA" id="ARBA00007357"/>
    </source>
</evidence>
<dbReference type="Gene3D" id="3.40.390.10">
    <property type="entry name" value="Collagenase (Catalytic Domain)"/>
    <property type="match status" value="2"/>
</dbReference>
<dbReference type="InterPro" id="IPR024079">
    <property type="entry name" value="MetalloPept_cat_dom_sf"/>
</dbReference>
<name>A0A482WG28_LAOST</name>
<dbReference type="PANTHER" id="PTHR11733:SF167">
    <property type="entry name" value="FI17812P1-RELATED"/>
    <property type="match status" value="1"/>
</dbReference>
<protein>
    <recommendedName>
        <fullName evidence="3">Peptidase M13 N-terminal domain-containing protein</fullName>
    </recommendedName>
</protein>
<gene>
    <name evidence="4" type="ORF">LSTR_LSTR013398</name>
</gene>
<comment type="caution">
    <text evidence="4">The sequence shown here is derived from an EMBL/GenBank/DDBJ whole genome shotgun (WGS) entry which is preliminary data.</text>
</comment>
<comment type="subcellular location">
    <subcellularLocation>
        <location evidence="1">Cell membrane</location>
        <topology evidence="1">Single-pass type II membrane protein</topology>
    </subcellularLocation>
</comment>
<dbReference type="PANTHER" id="PTHR11733">
    <property type="entry name" value="ZINC METALLOPROTEASE FAMILY M13 NEPRILYSIN-RELATED"/>
    <property type="match status" value="1"/>
</dbReference>
<dbReference type="SUPFAM" id="SSF55486">
    <property type="entry name" value="Metalloproteases ('zincins'), catalytic domain"/>
    <property type="match status" value="1"/>
</dbReference>
<evidence type="ECO:0000259" key="3">
    <source>
        <dbReference type="Pfam" id="PF05649"/>
    </source>
</evidence>
<dbReference type="GO" id="GO:0005886">
    <property type="term" value="C:plasma membrane"/>
    <property type="evidence" value="ECO:0007669"/>
    <property type="project" value="UniProtKB-SubCell"/>
</dbReference>
<keyword evidence="5" id="KW-1185">Reference proteome</keyword>
<feature type="domain" description="Peptidase M13 N-terminal" evidence="3">
    <location>
        <begin position="2"/>
        <end position="345"/>
    </location>
</feature>
<dbReference type="GO" id="GO:0046872">
    <property type="term" value="F:metal ion binding"/>
    <property type="evidence" value="ECO:0007669"/>
    <property type="project" value="UniProtKB-KW"/>
</dbReference>
<dbReference type="InterPro" id="IPR000718">
    <property type="entry name" value="Peptidase_M13"/>
</dbReference>
<organism evidence="4 5">
    <name type="scientific">Laodelphax striatellus</name>
    <name type="common">Small brown planthopper</name>
    <name type="synonym">Delphax striatella</name>
    <dbReference type="NCBI Taxonomy" id="195883"/>
    <lineage>
        <taxon>Eukaryota</taxon>
        <taxon>Metazoa</taxon>
        <taxon>Ecdysozoa</taxon>
        <taxon>Arthropoda</taxon>
        <taxon>Hexapoda</taxon>
        <taxon>Insecta</taxon>
        <taxon>Pterygota</taxon>
        <taxon>Neoptera</taxon>
        <taxon>Paraneoptera</taxon>
        <taxon>Hemiptera</taxon>
        <taxon>Auchenorrhyncha</taxon>
        <taxon>Fulgoroidea</taxon>
        <taxon>Delphacidae</taxon>
        <taxon>Criomorphinae</taxon>
        <taxon>Laodelphax</taxon>
    </lineage>
</organism>
<dbReference type="Gene3D" id="1.10.1380.10">
    <property type="entry name" value="Neutral endopeptidase , domain2"/>
    <property type="match status" value="1"/>
</dbReference>
<dbReference type="GO" id="GO:0004222">
    <property type="term" value="F:metalloendopeptidase activity"/>
    <property type="evidence" value="ECO:0007669"/>
    <property type="project" value="InterPro"/>
</dbReference>
<accession>A0A482WG28</accession>
<dbReference type="AlphaFoldDB" id="A0A482WG28"/>
<proteinExistence type="inferred from homology"/>
<dbReference type="OrthoDB" id="6475849at2759"/>
<dbReference type="InterPro" id="IPR042089">
    <property type="entry name" value="Peptidase_M13_dom_2"/>
</dbReference>
<sequence length="473" mass="54887">MLYKTCTNIERLELDGLRPLLEQFEEWGGWPLLTNDWNPHDLNWQELLVYLSLNLDYSPLISTSVNVDRKNSNVHVITIDQPTLSLSRSMLVAPELYPVQISALKKWILDMAAIMGQQQTIDRELLMQIPIEVERMVNFEINLAKLTSPIELRRNGERIYNNMTIEDLQEWTDSASETEESMIDWLSLLKMLFQDTDIEIELTERVIVREIDYLFNLVRLMESTNAKTIVNFLFMRWLRVISTEMTIDMRRATFLFEQVFTGAQEEQIRWRDCIVTANQAMPMAMGYIYVQQYFDDEAKQSALEILKNIQTTYIEQLSYVSWMDNRTKMAAQDKLNAMSPAIGYPDWYHNITALETYYKNVNGLLTLGENMADNGGLQQAYLAYKKSLENGNLDFKLPGFENYTSDQLFFMGFALNWCEASSKESLLQEVLSDPHAPHRFRVLGSVANSHQFATAFNCSPGSPMNPEQKCSFW</sequence>
<dbReference type="PROSITE" id="PS51885">
    <property type="entry name" value="NEPRILYSIN"/>
    <property type="match status" value="1"/>
</dbReference>
<dbReference type="Pfam" id="PF05649">
    <property type="entry name" value="Peptidase_M13_N"/>
    <property type="match status" value="1"/>
</dbReference>
<dbReference type="STRING" id="195883.A0A482WG28"/>
<reference evidence="4 5" key="1">
    <citation type="journal article" date="2017" name="Gigascience">
        <title>Genome sequence of the small brown planthopper, Laodelphax striatellus.</title>
        <authorList>
            <person name="Zhu J."/>
            <person name="Jiang F."/>
            <person name="Wang X."/>
            <person name="Yang P."/>
            <person name="Bao Y."/>
            <person name="Zhao W."/>
            <person name="Wang W."/>
            <person name="Lu H."/>
            <person name="Wang Q."/>
            <person name="Cui N."/>
            <person name="Li J."/>
            <person name="Chen X."/>
            <person name="Luo L."/>
            <person name="Yu J."/>
            <person name="Kang L."/>
            <person name="Cui F."/>
        </authorList>
    </citation>
    <scope>NUCLEOTIDE SEQUENCE [LARGE SCALE GENOMIC DNA]</scope>
    <source>
        <strain evidence="4">Lst14</strain>
    </source>
</reference>
<evidence type="ECO:0000313" key="5">
    <source>
        <dbReference type="Proteomes" id="UP000291343"/>
    </source>
</evidence>
<dbReference type="Proteomes" id="UP000291343">
    <property type="component" value="Unassembled WGS sequence"/>
</dbReference>
<comment type="similarity">
    <text evidence="2">Belongs to the peptidase M13 family.</text>
</comment>
<evidence type="ECO:0000313" key="4">
    <source>
        <dbReference type="EMBL" id="RZF32454.1"/>
    </source>
</evidence>
<dbReference type="InParanoid" id="A0A482WG28"/>
<dbReference type="EMBL" id="QKKF02037197">
    <property type="protein sequence ID" value="RZF32454.1"/>
    <property type="molecule type" value="Genomic_DNA"/>
</dbReference>
<dbReference type="GO" id="GO:0016485">
    <property type="term" value="P:protein processing"/>
    <property type="evidence" value="ECO:0007669"/>
    <property type="project" value="TreeGrafter"/>
</dbReference>
<evidence type="ECO:0000256" key="1">
    <source>
        <dbReference type="ARBA" id="ARBA00004401"/>
    </source>
</evidence>
<dbReference type="SMR" id="A0A482WG28"/>
<dbReference type="InterPro" id="IPR008753">
    <property type="entry name" value="Peptidase_M13_N"/>
</dbReference>
<dbReference type="CDD" id="cd08662">
    <property type="entry name" value="M13"/>
    <property type="match status" value="1"/>
</dbReference>